<keyword evidence="2" id="KW-1185">Reference proteome</keyword>
<evidence type="ECO:0000313" key="1">
    <source>
        <dbReference type="EMBL" id="THU95764.1"/>
    </source>
</evidence>
<accession>A0A4S8M117</accession>
<gene>
    <name evidence="1" type="ORF">K435DRAFT_665696</name>
</gene>
<proteinExistence type="predicted"/>
<dbReference type="Proteomes" id="UP000297245">
    <property type="component" value="Unassembled WGS sequence"/>
</dbReference>
<dbReference type="OrthoDB" id="2662290at2759"/>
<name>A0A4S8M117_DENBC</name>
<organism evidence="1 2">
    <name type="scientific">Dendrothele bispora (strain CBS 962.96)</name>
    <dbReference type="NCBI Taxonomy" id="1314807"/>
    <lineage>
        <taxon>Eukaryota</taxon>
        <taxon>Fungi</taxon>
        <taxon>Dikarya</taxon>
        <taxon>Basidiomycota</taxon>
        <taxon>Agaricomycotina</taxon>
        <taxon>Agaricomycetes</taxon>
        <taxon>Agaricomycetidae</taxon>
        <taxon>Agaricales</taxon>
        <taxon>Agaricales incertae sedis</taxon>
        <taxon>Dendrothele</taxon>
    </lineage>
</organism>
<dbReference type="AlphaFoldDB" id="A0A4S8M117"/>
<sequence>MLYPQGEGYPLWIPEPSDETLENCKDGIEVGDVGFITQDGSFEFLFNLTLPANHDIHKWRVPSNFEPLNLVAGNSNRKNYFLPGQTVHSQGTEIHDSATYFNVRISNLPIDANIGFQLCSCHSEGAALLLPQGASKTWYPKTDDLRDFAAAHAETWYCHFQGYSDIKNGSLYIISGFLKTACYHTAV</sequence>
<reference evidence="1 2" key="1">
    <citation type="journal article" date="2019" name="Nat. Ecol. Evol.">
        <title>Megaphylogeny resolves global patterns of mushroom evolution.</title>
        <authorList>
            <person name="Varga T."/>
            <person name="Krizsan K."/>
            <person name="Foldi C."/>
            <person name="Dima B."/>
            <person name="Sanchez-Garcia M."/>
            <person name="Sanchez-Ramirez S."/>
            <person name="Szollosi G.J."/>
            <person name="Szarkandi J.G."/>
            <person name="Papp V."/>
            <person name="Albert L."/>
            <person name="Andreopoulos W."/>
            <person name="Angelini C."/>
            <person name="Antonin V."/>
            <person name="Barry K.W."/>
            <person name="Bougher N.L."/>
            <person name="Buchanan P."/>
            <person name="Buyck B."/>
            <person name="Bense V."/>
            <person name="Catcheside P."/>
            <person name="Chovatia M."/>
            <person name="Cooper J."/>
            <person name="Damon W."/>
            <person name="Desjardin D."/>
            <person name="Finy P."/>
            <person name="Geml J."/>
            <person name="Haridas S."/>
            <person name="Hughes K."/>
            <person name="Justo A."/>
            <person name="Karasinski D."/>
            <person name="Kautmanova I."/>
            <person name="Kiss B."/>
            <person name="Kocsube S."/>
            <person name="Kotiranta H."/>
            <person name="LaButti K.M."/>
            <person name="Lechner B.E."/>
            <person name="Liimatainen K."/>
            <person name="Lipzen A."/>
            <person name="Lukacs Z."/>
            <person name="Mihaltcheva S."/>
            <person name="Morgado L.N."/>
            <person name="Niskanen T."/>
            <person name="Noordeloos M.E."/>
            <person name="Ohm R.A."/>
            <person name="Ortiz-Santana B."/>
            <person name="Ovrebo C."/>
            <person name="Racz N."/>
            <person name="Riley R."/>
            <person name="Savchenko A."/>
            <person name="Shiryaev A."/>
            <person name="Soop K."/>
            <person name="Spirin V."/>
            <person name="Szebenyi C."/>
            <person name="Tomsovsky M."/>
            <person name="Tulloss R.E."/>
            <person name="Uehling J."/>
            <person name="Grigoriev I.V."/>
            <person name="Vagvolgyi C."/>
            <person name="Papp T."/>
            <person name="Martin F.M."/>
            <person name="Miettinen O."/>
            <person name="Hibbett D.S."/>
            <person name="Nagy L.G."/>
        </authorList>
    </citation>
    <scope>NUCLEOTIDE SEQUENCE [LARGE SCALE GENOMIC DNA]</scope>
    <source>
        <strain evidence="1 2">CBS 962.96</strain>
    </source>
</reference>
<evidence type="ECO:0000313" key="2">
    <source>
        <dbReference type="Proteomes" id="UP000297245"/>
    </source>
</evidence>
<feature type="non-terminal residue" evidence="1">
    <location>
        <position position="187"/>
    </location>
</feature>
<dbReference type="EMBL" id="ML179192">
    <property type="protein sequence ID" value="THU95764.1"/>
    <property type="molecule type" value="Genomic_DNA"/>
</dbReference>
<protein>
    <submittedName>
        <fullName evidence="1">Uncharacterized protein</fullName>
    </submittedName>
</protein>